<reference evidence="12" key="1">
    <citation type="submission" date="2020-05" db="UniProtKB">
        <authorList>
            <consortium name="EnsemblMetazoa"/>
        </authorList>
    </citation>
    <scope>IDENTIFICATION</scope>
    <source>
        <strain evidence="12">Aabys</strain>
    </source>
</reference>
<organism evidence="12">
    <name type="scientific">Musca domestica</name>
    <name type="common">House fly</name>
    <dbReference type="NCBI Taxonomy" id="7370"/>
    <lineage>
        <taxon>Eukaryota</taxon>
        <taxon>Metazoa</taxon>
        <taxon>Ecdysozoa</taxon>
        <taxon>Arthropoda</taxon>
        <taxon>Hexapoda</taxon>
        <taxon>Insecta</taxon>
        <taxon>Pterygota</taxon>
        <taxon>Neoptera</taxon>
        <taxon>Endopterygota</taxon>
        <taxon>Diptera</taxon>
        <taxon>Brachycera</taxon>
        <taxon>Muscomorpha</taxon>
        <taxon>Muscoidea</taxon>
        <taxon>Muscidae</taxon>
        <taxon>Musca</taxon>
    </lineage>
</organism>
<keyword evidence="3 7" id="KW-0863">Zinc-finger</keyword>
<proteinExistence type="predicted"/>
<dbReference type="VEuPathDB" id="VectorBase:MDOMA2_009700"/>
<feature type="compositionally biased region" description="Low complexity" evidence="9">
    <location>
        <begin position="363"/>
        <end position="374"/>
    </location>
</feature>
<dbReference type="eggNOG" id="KOG3627">
    <property type="taxonomic scope" value="Eukaryota"/>
</dbReference>
<feature type="region of interest" description="Disordered" evidence="9">
    <location>
        <begin position="1"/>
        <end position="39"/>
    </location>
</feature>
<gene>
    <name evidence="12" type="primary">101901217</name>
</gene>
<feature type="domain" description="C3H1-type" evidence="11">
    <location>
        <begin position="302"/>
        <end position="329"/>
    </location>
</feature>
<dbReference type="KEGG" id="mde:101901217"/>
<evidence type="ECO:0000256" key="6">
    <source>
        <dbReference type="PROSITE-ProRule" id="PRU00176"/>
    </source>
</evidence>
<feature type="compositionally biased region" description="Basic and acidic residues" evidence="9">
    <location>
        <begin position="25"/>
        <end position="39"/>
    </location>
</feature>
<evidence type="ECO:0000256" key="2">
    <source>
        <dbReference type="ARBA" id="ARBA00022737"/>
    </source>
</evidence>
<dbReference type="PROSITE" id="PS50103">
    <property type="entry name" value="ZF_C3H1"/>
    <property type="match status" value="1"/>
</dbReference>
<keyword evidence="4 7" id="KW-0862">Zinc</keyword>
<feature type="compositionally biased region" description="Basic residues" evidence="9">
    <location>
        <begin position="1"/>
        <end position="24"/>
    </location>
</feature>
<evidence type="ECO:0000256" key="8">
    <source>
        <dbReference type="SAM" id="Coils"/>
    </source>
</evidence>
<feature type="compositionally biased region" description="Low complexity" evidence="9">
    <location>
        <begin position="460"/>
        <end position="472"/>
    </location>
</feature>
<dbReference type="InterPro" id="IPR000571">
    <property type="entry name" value="Znf_CCCH"/>
</dbReference>
<dbReference type="InterPro" id="IPR000504">
    <property type="entry name" value="RRM_dom"/>
</dbReference>
<evidence type="ECO:0000259" key="10">
    <source>
        <dbReference type="PROSITE" id="PS50102"/>
    </source>
</evidence>
<dbReference type="PRINTS" id="PR01848">
    <property type="entry name" value="U2AUXFACTOR"/>
</dbReference>
<dbReference type="eggNOG" id="KOG2202">
    <property type="taxonomic scope" value="Eukaryota"/>
</dbReference>
<feature type="coiled-coil region" evidence="8">
    <location>
        <begin position="103"/>
        <end position="134"/>
    </location>
</feature>
<dbReference type="GO" id="GO:0008270">
    <property type="term" value="F:zinc ion binding"/>
    <property type="evidence" value="ECO:0007669"/>
    <property type="project" value="UniProtKB-KW"/>
</dbReference>
<dbReference type="Pfam" id="PF00076">
    <property type="entry name" value="RRM_1"/>
    <property type="match status" value="1"/>
</dbReference>
<dbReference type="InterPro" id="IPR009145">
    <property type="entry name" value="U2AF_small"/>
</dbReference>
<evidence type="ECO:0000313" key="12">
    <source>
        <dbReference type="EnsemblMetazoa" id="MDOA002243-PB"/>
    </source>
</evidence>
<dbReference type="GO" id="GO:0003723">
    <property type="term" value="F:RNA binding"/>
    <property type="evidence" value="ECO:0007669"/>
    <property type="project" value="UniProtKB-UniRule"/>
</dbReference>
<dbReference type="VEuPathDB" id="VectorBase:MDOA002243"/>
<feature type="compositionally biased region" description="Basic and acidic residues" evidence="9">
    <location>
        <begin position="431"/>
        <end position="443"/>
    </location>
</feature>
<evidence type="ECO:0000256" key="5">
    <source>
        <dbReference type="ARBA" id="ARBA00022884"/>
    </source>
</evidence>
<keyword evidence="8" id="KW-0175">Coiled coil</keyword>
<feature type="zinc finger region" description="C3H1-type" evidence="7">
    <location>
        <begin position="302"/>
        <end position="329"/>
    </location>
</feature>
<dbReference type="EnsemblMetazoa" id="MDOA002243-RB">
    <property type="protein sequence ID" value="MDOA002243-PB"/>
    <property type="gene ID" value="MDOA002243"/>
</dbReference>
<evidence type="ECO:0008006" key="13">
    <source>
        <dbReference type="Google" id="ProtNLM"/>
    </source>
</evidence>
<evidence type="ECO:0000256" key="1">
    <source>
        <dbReference type="ARBA" id="ARBA00022723"/>
    </source>
</evidence>
<name>A0A1I8M872_MUSDO</name>
<evidence type="ECO:0000256" key="3">
    <source>
        <dbReference type="ARBA" id="ARBA00022771"/>
    </source>
</evidence>
<keyword evidence="1 7" id="KW-0479">Metal-binding</keyword>
<dbReference type="InterPro" id="IPR012677">
    <property type="entry name" value="Nucleotide-bd_a/b_plait_sf"/>
</dbReference>
<feature type="compositionally biased region" description="Basic residues" evidence="9">
    <location>
        <begin position="497"/>
        <end position="506"/>
    </location>
</feature>
<dbReference type="RefSeq" id="XP_011295127.2">
    <property type="nucleotide sequence ID" value="XM_011296825.3"/>
</dbReference>
<dbReference type="STRING" id="7370.A0A1I8M872"/>
<keyword evidence="2" id="KW-0677">Repeat</keyword>
<evidence type="ECO:0000259" key="11">
    <source>
        <dbReference type="PROSITE" id="PS50103"/>
    </source>
</evidence>
<feature type="domain" description="RRM" evidence="10">
    <location>
        <begin position="197"/>
        <end position="300"/>
    </location>
</feature>
<dbReference type="GO" id="GO:0089701">
    <property type="term" value="C:U2AF complex"/>
    <property type="evidence" value="ECO:0007669"/>
    <property type="project" value="InterPro"/>
</dbReference>
<sequence length="527" mass="61953">METKNKRPWRKLVKKLQRKRRRQKLAKERDLKIGQEEQQKLKDPAYQQWLLYQEKMDEMKRQAEEKVHKELEAMWLKREELAQKQFQKEEEQRLAREKALEQIREFQYKKLREKEEIERKKREEAEKKAEEATKYVAEIAYLCHEYLENPEMKTPEQLNVLSESRPGALGCEFYKKTQCCRYEPRCGLNHSRPLLSHVILIRNFFQHALFEKRQHKGSDRQLEFSEEDLKKDYEEFCNDVWPELEHFGKIVNFRTTRNAHPRGGHVFVEYAEKRSALKAFTNLQNRFYAGRQLSVEFSHVTYWRGALCGLALGRKCNKGDKCNFLHILANPGNKYNTKLEKIGKPKPQNPVPKGDNFENEPASSSRRNWRWSESPEMELRPKEPEKPSASENNKTKSPIVIISSSSSEDEEEKVKIKIESKPQSSATNHKTKSDIKPKQESAKHSSKRHRQESSSKRKSSQSTSDMIMISSTSDDDSDIILIQTPQRKSGDGDKSPYKHKYHKRKSSHESSSRSNSGRSRSSSAHRT</sequence>
<keyword evidence="5 6" id="KW-0694">RNA-binding</keyword>
<evidence type="ECO:0000256" key="4">
    <source>
        <dbReference type="ARBA" id="ARBA00022833"/>
    </source>
</evidence>
<dbReference type="PANTHER" id="PTHR12620">
    <property type="entry name" value="U2 SNRNP AUXILIARY FACTOR, SMALL SUBUNIT"/>
    <property type="match status" value="1"/>
</dbReference>
<protein>
    <recommendedName>
        <fullName evidence="13">RNA recognition protein</fullName>
    </recommendedName>
</protein>
<dbReference type="InterPro" id="IPR035979">
    <property type="entry name" value="RBD_domain_sf"/>
</dbReference>
<feature type="compositionally biased region" description="Low complexity" evidence="9">
    <location>
        <begin position="396"/>
        <end position="406"/>
    </location>
</feature>
<evidence type="ECO:0000256" key="7">
    <source>
        <dbReference type="PROSITE-ProRule" id="PRU00723"/>
    </source>
</evidence>
<feature type="region of interest" description="Disordered" evidence="9">
    <location>
        <begin position="335"/>
        <end position="527"/>
    </location>
</feature>
<dbReference type="GO" id="GO:0000398">
    <property type="term" value="P:mRNA splicing, via spliceosome"/>
    <property type="evidence" value="ECO:0007669"/>
    <property type="project" value="InterPro"/>
</dbReference>
<dbReference type="SMART" id="SM00356">
    <property type="entry name" value="ZnF_C3H1"/>
    <property type="match status" value="2"/>
</dbReference>
<dbReference type="Gene3D" id="3.30.70.330">
    <property type="match status" value="1"/>
</dbReference>
<dbReference type="AlphaFoldDB" id="A0A1I8M872"/>
<dbReference type="OrthoDB" id="75923at2759"/>
<dbReference type="SUPFAM" id="SSF54928">
    <property type="entry name" value="RNA-binding domain, RBD"/>
    <property type="match status" value="1"/>
</dbReference>
<dbReference type="PROSITE" id="PS50102">
    <property type="entry name" value="RRM"/>
    <property type="match status" value="1"/>
</dbReference>
<feature type="compositionally biased region" description="Basic and acidic residues" evidence="9">
    <location>
        <begin position="377"/>
        <end position="388"/>
    </location>
</feature>
<feature type="compositionally biased region" description="Low complexity" evidence="9">
    <location>
        <begin position="512"/>
        <end position="527"/>
    </location>
</feature>
<accession>A0A1I8M872</accession>
<evidence type="ECO:0000256" key="9">
    <source>
        <dbReference type="SAM" id="MobiDB-lite"/>
    </source>
</evidence>